<dbReference type="GO" id="GO:0004519">
    <property type="term" value="F:endonuclease activity"/>
    <property type="evidence" value="ECO:0007669"/>
    <property type="project" value="UniProtKB-KW"/>
</dbReference>
<dbReference type="AlphaFoldDB" id="A0A0M4CF03"/>
<dbReference type="Proteomes" id="UP000068067">
    <property type="component" value="Chromosome"/>
</dbReference>
<evidence type="ECO:0000313" key="3">
    <source>
        <dbReference type="Proteomes" id="UP000068067"/>
    </source>
</evidence>
<dbReference type="EMBL" id="CP009220">
    <property type="protein sequence ID" value="ALC06578.1"/>
    <property type="molecule type" value="Genomic_DNA"/>
</dbReference>
<sequence>MTAGNLEYSTRLVNTASSQFLKDEVNRRLRSAQVFDEPNQSTHDDSVPTDPEMDSDDLEVQSDIVTTEEEIQGHSIVRAICCSEIPAQDVTMRDAKSYCAILFQDNNRKPIARLYFDRKVPRIAIFTPEGEREQFDLESIEDIYQHADLLRARVVALNT</sequence>
<evidence type="ECO:0000256" key="1">
    <source>
        <dbReference type="SAM" id="MobiDB-lite"/>
    </source>
</evidence>
<organism evidence="2 3">
    <name type="scientific">Corynebacterium deserti GIMN1.010</name>
    <dbReference type="NCBI Taxonomy" id="931089"/>
    <lineage>
        <taxon>Bacteria</taxon>
        <taxon>Bacillati</taxon>
        <taxon>Actinomycetota</taxon>
        <taxon>Actinomycetes</taxon>
        <taxon>Mycobacteriales</taxon>
        <taxon>Corynebacteriaceae</taxon>
        <taxon>Corynebacterium</taxon>
    </lineage>
</organism>
<keyword evidence="3" id="KW-1185">Reference proteome</keyword>
<accession>A0A0M4CF03</accession>
<dbReference type="KEGG" id="cdx:CDES_11025"/>
<reference evidence="2 3" key="1">
    <citation type="submission" date="2014-08" db="EMBL/GenBank/DDBJ databases">
        <title>Complete genome sequence of Corynebacterium deserti GIMN1.010 (=DSM 45689), isolated from desert sand in western China.</title>
        <authorList>
            <person name="Ruckert C."/>
            <person name="Albersmeier A."/>
            <person name="Kalinowski J."/>
        </authorList>
    </citation>
    <scope>NUCLEOTIDE SEQUENCE [LARGE SCALE GENOMIC DNA]</scope>
    <source>
        <strain evidence="2 3">GIMN1.010</strain>
    </source>
</reference>
<dbReference type="PATRIC" id="fig|931089.4.peg.2231"/>
<protein>
    <submittedName>
        <fullName evidence="2">Type IV restriction endonuclease</fullName>
    </submittedName>
</protein>
<name>A0A0M4CF03_9CORY</name>
<keyword evidence="2" id="KW-0540">Nuclease</keyword>
<feature type="region of interest" description="Disordered" evidence="1">
    <location>
        <begin position="31"/>
        <end position="56"/>
    </location>
</feature>
<evidence type="ECO:0000313" key="2">
    <source>
        <dbReference type="EMBL" id="ALC06578.1"/>
    </source>
</evidence>
<proteinExistence type="predicted"/>
<gene>
    <name evidence="2" type="ORF">CDES_11025</name>
</gene>
<keyword evidence="2" id="KW-0378">Hydrolase</keyword>
<keyword evidence="2" id="KW-0255">Endonuclease</keyword>